<keyword evidence="1" id="KW-0732">Signal</keyword>
<evidence type="ECO:0000313" key="2">
    <source>
        <dbReference type="EMBL" id="SJZ84717.1"/>
    </source>
</evidence>
<name>A0A1T4P059_9GAMM</name>
<gene>
    <name evidence="2" type="ORF">SAMN02745674_01007</name>
</gene>
<dbReference type="OrthoDB" id="6023584at2"/>
<accession>A0A1T4P059</accession>
<evidence type="ECO:0000256" key="1">
    <source>
        <dbReference type="SAM" id="SignalP"/>
    </source>
</evidence>
<dbReference type="AlphaFoldDB" id="A0A1T4P059"/>
<evidence type="ECO:0000313" key="3">
    <source>
        <dbReference type="Proteomes" id="UP000190061"/>
    </source>
</evidence>
<dbReference type="EMBL" id="FUXP01000002">
    <property type="protein sequence ID" value="SJZ84717.1"/>
    <property type="molecule type" value="Genomic_DNA"/>
</dbReference>
<organism evidence="2 3">
    <name type="scientific">Lysobacter spongiicola DSM 21749</name>
    <dbReference type="NCBI Taxonomy" id="1122188"/>
    <lineage>
        <taxon>Bacteria</taxon>
        <taxon>Pseudomonadati</taxon>
        <taxon>Pseudomonadota</taxon>
        <taxon>Gammaproteobacteria</taxon>
        <taxon>Lysobacterales</taxon>
        <taxon>Lysobacteraceae</taxon>
        <taxon>Novilysobacter</taxon>
    </lineage>
</organism>
<protein>
    <submittedName>
        <fullName evidence="2">Uncharacterized protein</fullName>
    </submittedName>
</protein>
<keyword evidence="3" id="KW-1185">Reference proteome</keyword>
<feature type="signal peptide" evidence="1">
    <location>
        <begin position="1"/>
        <end position="20"/>
    </location>
</feature>
<proteinExistence type="predicted"/>
<reference evidence="2 3" key="1">
    <citation type="submission" date="2017-02" db="EMBL/GenBank/DDBJ databases">
        <authorList>
            <person name="Peterson S.W."/>
        </authorList>
    </citation>
    <scope>NUCLEOTIDE SEQUENCE [LARGE SCALE GENOMIC DNA]</scope>
    <source>
        <strain evidence="2 3">DSM 21749</strain>
    </source>
</reference>
<sequence length="156" mass="17060">MRKTALCLPFLLLAAGAAHSQDVQDQSACPRLPADAGLSWEHLSTGDADICRALREDGSEAFGLYIAADSPFEPNRRNREEEGSVAGQEVLWYRAELANNPDIEARETLIELDDGRVAHVWLQAQSGDQLQQVFGITRDLRFGASPLLETQIAAGQ</sequence>
<feature type="chain" id="PRO_5010555701" evidence="1">
    <location>
        <begin position="21"/>
        <end position="156"/>
    </location>
</feature>
<dbReference type="RefSeq" id="WP_078757605.1">
    <property type="nucleotide sequence ID" value="NZ_FUXP01000002.1"/>
</dbReference>
<dbReference type="Proteomes" id="UP000190061">
    <property type="component" value="Unassembled WGS sequence"/>
</dbReference>